<comment type="caution">
    <text evidence="2">The sequence shown here is derived from an EMBL/GenBank/DDBJ whole genome shotgun (WGS) entry which is preliminary data.</text>
</comment>
<organism evidence="2 3">
    <name type="scientific">Pleurodeles waltl</name>
    <name type="common">Iberian ribbed newt</name>
    <dbReference type="NCBI Taxonomy" id="8319"/>
    <lineage>
        <taxon>Eukaryota</taxon>
        <taxon>Metazoa</taxon>
        <taxon>Chordata</taxon>
        <taxon>Craniata</taxon>
        <taxon>Vertebrata</taxon>
        <taxon>Euteleostomi</taxon>
        <taxon>Amphibia</taxon>
        <taxon>Batrachia</taxon>
        <taxon>Caudata</taxon>
        <taxon>Salamandroidea</taxon>
        <taxon>Salamandridae</taxon>
        <taxon>Pleurodelinae</taxon>
        <taxon>Pleurodeles</taxon>
    </lineage>
</organism>
<reference evidence="2" key="1">
    <citation type="journal article" date="2022" name="bioRxiv">
        <title>Sequencing and chromosome-scale assembly of the giantPleurodeles waltlgenome.</title>
        <authorList>
            <person name="Brown T."/>
            <person name="Elewa A."/>
            <person name="Iarovenko S."/>
            <person name="Subramanian E."/>
            <person name="Araus A.J."/>
            <person name="Petzold A."/>
            <person name="Susuki M."/>
            <person name="Suzuki K.-i.T."/>
            <person name="Hayashi T."/>
            <person name="Toyoda A."/>
            <person name="Oliveira C."/>
            <person name="Osipova E."/>
            <person name="Leigh N.D."/>
            <person name="Simon A."/>
            <person name="Yun M.H."/>
        </authorList>
    </citation>
    <scope>NUCLEOTIDE SEQUENCE</scope>
    <source>
        <strain evidence="2">20211129_DDA</strain>
        <tissue evidence="2">Liver</tissue>
    </source>
</reference>
<dbReference type="AlphaFoldDB" id="A0AAV7N9F7"/>
<feature type="compositionally biased region" description="Basic and acidic residues" evidence="1">
    <location>
        <begin position="16"/>
        <end position="29"/>
    </location>
</feature>
<keyword evidence="3" id="KW-1185">Reference proteome</keyword>
<dbReference type="EMBL" id="JANPWB010000013">
    <property type="protein sequence ID" value="KAJ1111304.1"/>
    <property type="molecule type" value="Genomic_DNA"/>
</dbReference>
<evidence type="ECO:0000256" key="1">
    <source>
        <dbReference type="SAM" id="MobiDB-lite"/>
    </source>
</evidence>
<protein>
    <submittedName>
        <fullName evidence="2">Uncharacterized protein</fullName>
    </submittedName>
</protein>
<evidence type="ECO:0000313" key="3">
    <source>
        <dbReference type="Proteomes" id="UP001066276"/>
    </source>
</evidence>
<gene>
    <name evidence="2" type="ORF">NDU88_008640</name>
</gene>
<accession>A0AAV7N9F7</accession>
<evidence type="ECO:0000313" key="2">
    <source>
        <dbReference type="EMBL" id="KAJ1111304.1"/>
    </source>
</evidence>
<feature type="region of interest" description="Disordered" evidence="1">
    <location>
        <begin position="1"/>
        <end position="48"/>
    </location>
</feature>
<name>A0AAV7N9F7_PLEWA</name>
<sequence>MSPRKPARRGQQQTVDKAKDETKGAESRKGVFRHPQHRNKSGLHRRKLSKISNWKMSSPQIRAAVAQNNQDLCGIGRRRAEAAWRIFAGRCVAQGTDAEEGPWLKEEKSFARLQEAGDSAAGPAWAPGRREARALLTLAATCHRKLTSILKITRLIGCDQSIAGLQRSRRIEG</sequence>
<feature type="compositionally biased region" description="Basic residues" evidence="1">
    <location>
        <begin position="30"/>
        <end position="48"/>
    </location>
</feature>
<proteinExistence type="predicted"/>
<dbReference type="Proteomes" id="UP001066276">
    <property type="component" value="Chromosome 9"/>
</dbReference>